<feature type="domain" description="Cadherin" evidence="7">
    <location>
        <begin position="3351"/>
        <end position="3453"/>
    </location>
</feature>
<dbReference type="SUPFAM" id="SSF49899">
    <property type="entry name" value="Concanavalin A-like lectins/glucanases"/>
    <property type="match status" value="3"/>
</dbReference>
<evidence type="ECO:0000313" key="10">
    <source>
        <dbReference type="Proteomes" id="UP001597101"/>
    </source>
</evidence>
<dbReference type="RefSeq" id="WP_377210766.1">
    <property type="nucleotide sequence ID" value="NZ_JBHTJV010000002.1"/>
</dbReference>
<dbReference type="Pfam" id="PF17963">
    <property type="entry name" value="Big_9"/>
    <property type="match status" value="16"/>
</dbReference>
<evidence type="ECO:0000313" key="9">
    <source>
        <dbReference type="EMBL" id="MFD0914909.1"/>
    </source>
</evidence>
<feature type="domain" description="Cadherin" evidence="7">
    <location>
        <begin position="3704"/>
        <end position="3796"/>
    </location>
</feature>
<dbReference type="Gene3D" id="2.60.40.2810">
    <property type="match status" value="3"/>
</dbReference>
<sequence>MGYSSGKIPSLAREEFEGGYAYSVPGHSAEYGWKMTPNYSALLWTDMAYEILDDCRAISFADIMVMQDEDGETTTFQRETGSFVLDLSSPTEGLAMPEPEADDDGNSSVSSITAERDDATIINVHDLYTNPVADELAVSKAWAAKGEVSVLPGGKIAYFPPDDGGGIDEVTFILHDGHWNTEVMKVRIEDRQPVAEIGSQLVPNQMDDLGSEVNFDIGSFLTDHLIGDMATIQITGLPPGLNYDTARMRIEGTIAEDVITGQAYRVSVIIHTADRQMMMTSFEWMVRDARAVDQGPVLAPIAPAQSVTDDAAAASVLFTVAAATTLASRAFSLDRLADQPLSGASAAQPNFQLGRASSMLANAQGEGALSGSGGDDDLLGNLIAPSDPLSEVEDEEEEEIEGTTLPIGPTPSRDSDILEVPPATPVALDSPKPTEDTSTGGSGSTGQSNSAPFAGTPSQVVTLEETAVSDINVLVAAFDPDGDPLAVLSASAQNGQVAVNSDGTLDYTPDNLFNGFDTISYEIADSRGNTAQGNLSIEVVPVNDAPVLQAQPQRTVAEDSAIVFNVLTLASDEDGDPLSVTQASSDIGVVTINGSDNTLLFTPPADYFGTATITFTVADGNGGSVVSVAAVEVTPVNDQPVQTADVARVDEDSSVVIDVLANDSDIDNALDPATLQIVGTAAAGDTLIVAGQGEWSVDLVTGTIRFTPVVAFAGTPDPIFYTVADVDGLAGEPVSVSVTVDEINDRPVGVDDAASVLEDGSVVISVLDNDSDIDGSLDPATLQIVGTAVAGDSLVVVGEGVWDLSLVDGTIMFTPEPDFAGVVTPIAYTIADDDGALTDPIAVTVSLIGVNDAPLAADDTALVGEDGSVTIAVLGNDSDIDNSLLGSSLQIVGTAAAGDVLTVAGQGVWSISSGSIVFVPEPDFAGLVDPISYIVRDSAGAASNLASVTVTIIPENDAPVGTADTAVVGEDRAVAINVLLNDVDIDSPLNPASLQIVGTAAAGDSLTVAGEGIWTVDTGAGSLIFTPDANYDGTVTPINYVISDIEGLSSAPTAVTVTITPENDTPTGIGDDATVNEDGSVSIQVLDNDIDIDGTLVASTIQIEGTANPGDSLVVTGQGVWDINTTTGSIIFTPEANYAGSVSNIRYTVLDDGGAATNSTLVSVTIVSINDVPVAVSNTDTVFEDGSVTINVLDNDSDVDGVLIASTVQIVGTAAAGDSLSVPGEGVWSINAGGSITFTPAPNFVGIVTPIEYTVSDDEGAVSLPAQVSVTIQEVNDAPSAVDDANTVVEDGSVAINVLINDSDSDGILVPGSIQITGTANPGDTLVVAGEGEWMVDGATGQIVFTPEANYTGLVSDITYTVQDEDGAVSNPATVSVVIVADNDAPIAADDSESGTEDVALVFDVLANDIDLDGTLNPASVQIVGTINPGDSFAVAGEGVWSIDAATGAITFTPEAHFNGAISPVSYTVRDNLGTLSNPAQLSGALLAVNDAPDAGTIAVATTDEDTVSLPIDVLLAASDVDGDAIIVNGAIALNGQVIVDGNGDLVYTPDTNYFGADTISYSLDDGNGGTTTASVDIVVVSVNDAPTTSAPTLQNTGEDTTLANIDVLAFANDIEGDALTVTAASSPNGTVTINGDNTLTYTPDADYSGVDQISYTVSDGNGGTVSGEQFVVVAAINDAPEAVADVQSGDEDTVVVVQVLDNDSDIDSALDPASIQIVGTAVAGDPLTVAGEGVWSVDGVNGTISFTPEANYNGPVAPIEYVVADIEGLVSTGAQVNVSLNAVNDTPVAANDVASVAEDSSVVIDVLANDSDVEGTLDPASVRITGTSAAGDPLVVSGEGVWTVDTSNGRITFTPEANYAGVVTPIQYTVRDGDGALSNSATVSVTIGAGNDAPTAGDIALTGDEDTSTVFDIAAATDDLDGTIDLGSIQIVGTPAAGVSLPVAGEGVWSIDGVAGTITFTPQADYDGAVAPIQYTVRDDLGAISNVATLTATITPVNDAPTATANSGTVLEDGNVTIVVLADDVDIDGTVDPATVQIVGTANPGDPFTETGVGTWAILPDGSITFTPAANYAGPVAPIQYTVRDNAGAVSNPATVSVTIAEVNDAPVGASFVRSLAEDTTLSFDVVSAATDVDGTVLATTIQFVGTSNPGEPLTVAGEGTWSIDQGAGSITFTPLANFNGGVTPVQYTISDNDGLASSPESIVLTVTPVNDAPVSAADAVSTPEDTTITISVLANDGDVDSALDPATIRIAGTPSNGAPLTVMGEGVWSVDTVAGTITFTPELNFNGVATSIQYTVRDVEGLVSNASFVSVTVSDTNDAPVAQDYVTSRDEDNSITYDVVAAAVDSDGSVDPATVQIVGTANAGEPLTVAGEGVWTVDLVAGEITFTPEADYNGPVTSIDYIVRDDRGEASLPATISHTIVAVNDAPVAVDDGGVLDEDTLVSINVLGDDTDVDSAIDPDSVQIVGAPFPGKSLTVAGEGIWGVTAGNGRITFLPESNFSGVVTPIQYTVQDVEGAVSNVASISLTVTEVNDAPVVQDASSSTAEDGDVDFLVGLAATDVDGTVDLASVQLGGTVNAGDPLIVAGEGTWSVDTVLGIIRFTPEPDYEGTVTSQTYTIRDDDGEISNVGQLDVVINPVNDSPTTTNAFISAIAEDTAAPAGETVASLFGGSFSDVDTGASLAGIVVTSNDAPPSQGVWQYSTDGAANWFDIGTVGVNGLVLADTALVRFLPALNFNGGPIAVSIRALDNSYAGAFTNGATRELLDTSSPGGTSPISAALVGITTNVTPVNDAPVTFDINYTANEDSPATFAMASYTADVDGSVDFSTLQLVGTAAPGASLVQSGVGIWTVDTLAGSITFTPDLNYDGAVPPVQYVVRDNDGALSDPATITFNITPVDDSPTANVDTAFVDEDLFVVIDVLSNDNDPEGALDPATVQIVGTTNPGDSLTVVGEGVWSVNSTTGAITFTPELNFDGAVNAIAYSVQDLAGNVSNFAAVGVTINPINDAPVAINDSVVVLEDSTGAGRNVAFNDFDVDGTLDFSTVQIVGTAAPGTSLVIAGEGEWYFSGTSAILFRPEPDYDGPVTPIQYTVRDNDGALSNAATFSATITAQPDAPSDLDLRGFNYTEINNDGNNGSYFLADNGGAAFGGLTQFTFETRFTIEDVSGVFVLPLLSYFAGAPSDEISLFIRNANSNPHISIEVGTGDAVTNIDASPLLDGSTHSAALTWDSVGGAWALYFDGALAGSGTGLNPGHTIVGGGELVFGLEQDAANGGFDSSQVFKGSFEDIRVWDTIRTPTEIAATTGIYIAPTTPGLRENWVFGDALETGFVRNDVTGNALTLQQTTGGSFTASTPKEGLVIPETATAGDVVGTLRTTDVDTGDTFSYAITNDPSGFFEVVDTGSFWQLQVASGAVFDHETVGEYPVEITVTDSDLLTRTETFTVRIGDENEAPTGVIIVGNEGVAINTDGGNAAYFIADDGGALMGGLTQFTAETQFSVSDVTGKNDVPLFSYHTGEAGDEFQLAIVYPDPAMDPDPVATPNSAVIYFEINNQQIFTNWDATSLLDGGQHTVSFTWTNSNGGWEIFADGVSVASGTGHQTGAVLSGGGELVFGNEQASLGGGFQANQAFSGTLYDIRLFNEVRTAGEISAGANTIVSSLTPGLISNWRFDGNSTTISSSVGTNNLTLETATGGSFVAGLPEKNIGLAEDSTAGTVVATLETNDPDTDDTFTYTLTGGGGGLFEIVGNEVRVASGATFDEDVTQTYTLNIEAEDRGGLTTSRTLDIDILDVANNLAPTAIIAEGESATLINESGSFNWYLPDDANAILGGNNELTAEIRFAVSDTSGLTSIPLMNYVTGSANDGFDLRITDDAGVPRLRFAINDSFRTVNWDASPLIDGSAHTVSFVWDNSGGLWAMYVDGIKVGDGTGVSSGETIYTGGQLAFGVDQDLPGGGFEATQVFKGSLHDARIFNQALLQTEIAANVNVDLPASTTGLVADWRFGAGGTNDIVDVVSGNNLNHFGSGNLPIGVLGVNENALVGSVVADLATVDANFSDTHTYTIISDPSGNFDISGDQLIVATGATIDAADANYSVTIRSTDSGGLSTTRTLTINPQADSAWGQPVSAAQIVGTPAADPLNGTDEGEYIYGQGADDTINGGGGDDVINGQDGADTIDGGAGNDIIFGDRPGPISDTVSTTQTVLNTTSLNDQGSPVTLALADGNYAALWTNDGVNGNGGGLKLRVFEGDGTPVTSEIDEILANVEGDNNRDMPPYSLTLLKDGSILTVYNSNQGDDRDGDKNAVIGMIHEPDGTKVSEFIINETTQGEQSGAAVVALDDGRAFATWYDKGDSGGSDAYVYGRMINPDGTFTASEIRIGVSGVYGDNGLDSYPLTATLLDDGKVLVSWVTHDGLNVDGDKSAVVASLFDPLNNIAGQEIVVNSTTADEQSAPVVIALENGGAFIAYFSKAKGNGDAAMEMKGRFINEFGNPIGSELSLGTSIVEGDDSYDLPPVQMVRGADGKILVTWLEDEFDGSDIDAVLVDPITQTAGTAFEVNNASVSSLSPAVTVALPDGRYFVAWYREGDQDNDPLMVVNGRFLTATGAKDGSQFQIGTAAVEGNDNLDVPPLTAIVDADGDVIVSWLSDDSANISGGSNGSELVSVRVQTQKNGGADVIDGGDGDDAIFGGVGDDVITGGAGADAIDGGSGYDTLDFSQATAGVRVLLEASDAGGLEGAQANSTAGGKTGDAAGDSYTSIENVIGSDFDDGIYGTIGGTNASLGAGNDVFDNNVNGTASDVVDGGSGNDTIYTGRGDDTLIGGSGDDLLNGEFGNDTLSGGDDNDTLIGGGGADVIDGGDGFDTVSFAGATGGVDALFDATDAFGIDDGAGGNVYANTGPGGQTGDSAGDSYSSIEAVTGSNFNDRIFGADSGMTADLGGGNDIFDNNSANAAVDTINGGSGSDLIFTAGGNDIIDGGDGNDTLWGEDGDDTLIGGLGSDIAGYDGLRANYTVHQNPDGSVTVIDNVGTQGTDTLTEIEFLQFNDGLIDITSAITAVSPIVIDLSGDGEINVTGETTAQDKSGVSQIGEIVQFDMDGDGLSETIEWLDGTGDGLLVDNADGRAAQDMNGTRLFGDQGGEFEHGFEQLAVWDANGDSVISGDERDGLNLWVDDGDAKVQDGELFTLDEMGVSEIELDLKENAQDEEGRNLFQSSAIMADGTKALAEDVWFARVDLQDDDEIVGPQVSEQTPLEELMS</sequence>
<feature type="region of interest" description="Disordered" evidence="6">
    <location>
        <begin position="365"/>
        <end position="455"/>
    </location>
</feature>
<comment type="cofactor">
    <cofactor evidence="1">
        <name>Ca(2+)</name>
        <dbReference type="ChEBI" id="CHEBI:29108"/>
    </cofactor>
</comment>
<proteinExistence type="predicted"/>
<keyword evidence="3" id="KW-0106">Calcium</keyword>
<dbReference type="Gene3D" id="2.60.40.1200">
    <property type="match status" value="1"/>
</dbReference>
<dbReference type="Pfam" id="PF17803">
    <property type="entry name" value="Cadherin_4"/>
    <property type="match status" value="2"/>
</dbReference>
<evidence type="ECO:0000256" key="1">
    <source>
        <dbReference type="ARBA" id="ARBA00001913"/>
    </source>
</evidence>
<feature type="domain" description="Pentraxin (PTX)" evidence="8">
    <location>
        <begin position="3122"/>
        <end position="3345"/>
    </location>
</feature>
<dbReference type="Proteomes" id="UP001597101">
    <property type="component" value="Unassembled WGS sequence"/>
</dbReference>
<keyword evidence="2" id="KW-0479">Metal-binding</keyword>
<dbReference type="SUPFAM" id="SSF49313">
    <property type="entry name" value="Cadherin-like"/>
    <property type="match status" value="4"/>
</dbReference>
<dbReference type="Pfam" id="PF00353">
    <property type="entry name" value="HemolysinCabind"/>
    <property type="match status" value="5"/>
</dbReference>
<keyword evidence="10" id="KW-1185">Reference proteome</keyword>
<dbReference type="Pfam" id="PF00354">
    <property type="entry name" value="Pentaxin"/>
    <property type="match status" value="2"/>
</dbReference>
<dbReference type="EMBL" id="JBHTJV010000002">
    <property type="protein sequence ID" value="MFD0914909.1"/>
    <property type="molecule type" value="Genomic_DNA"/>
</dbReference>
<dbReference type="Pfam" id="PF13385">
    <property type="entry name" value="Laminin_G_3"/>
    <property type="match status" value="1"/>
</dbReference>
<evidence type="ECO:0000259" key="7">
    <source>
        <dbReference type="PROSITE" id="PS50268"/>
    </source>
</evidence>
<dbReference type="InterPro" id="IPR015919">
    <property type="entry name" value="Cadherin-like_sf"/>
</dbReference>
<dbReference type="Gene3D" id="2.60.40.3440">
    <property type="match status" value="1"/>
</dbReference>
<feature type="domain" description="Cadherin" evidence="7">
    <location>
        <begin position="1789"/>
        <end position="1897"/>
    </location>
</feature>
<gene>
    <name evidence="9" type="ORF">ACFQ14_00650</name>
</gene>
<dbReference type="InterPro" id="IPR011049">
    <property type="entry name" value="Serralysin-like_metalloprot_C"/>
</dbReference>
<dbReference type="PANTHER" id="PTHR19277:SF125">
    <property type="entry name" value="B6"/>
    <property type="match status" value="1"/>
</dbReference>
<dbReference type="InterPro" id="IPR040853">
    <property type="entry name" value="RapA2_cadherin-like"/>
</dbReference>
<keyword evidence="4" id="KW-1015">Disulfide bond</keyword>
<reference evidence="10" key="1">
    <citation type="journal article" date="2019" name="Int. J. Syst. Evol. Microbiol.">
        <title>The Global Catalogue of Microorganisms (GCM) 10K type strain sequencing project: providing services to taxonomists for standard genome sequencing and annotation.</title>
        <authorList>
            <consortium name="The Broad Institute Genomics Platform"/>
            <consortium name="The Broad Institute Genome Sequencing Center for Infectious Disease"/>
            <person name="Wu L."/>
            <person name="Ma J."/>
        </authorList>
    </citation>
    <scope>NUCLEOTIDE SEQUENCE [LARGE SCALE GENOMIC DNA]</scope>
    <source>
        <strain evidence="10">CCUG 60023</strain>
    </source>
</reference>
<name>A0ABW3FDQ2_9HYPH</name>
<dbReference type="Pfam" id="PF00028">
    <property type="entry name" value="Cadherin"/>
    <property type="match status" value="1"/>
</dbReference>
<protein>
    <submittedName>
        <fullName evidence="9">Tandem-95 repeat protein</fullName>
    </submittedName>
</protein>
<feature type="domain" description="Pentraxin (PTX)" evidence="8">
    <location>
        <begin position="3460"/>
        <end position="3684"/>
    </location>
</feature>
<dbReference type="Gene3D" id="2.150.10.10">
    <property type="entry name" value="Serralysin-like metalloprotease, C-terminal"/>
    <property type="match status" value="4"/>
</dbReference>
<dbReference type="InterPro" id="IPR002126">
    <property type="entry name" value="Cadherin-like_dom"/>
</dbReference>
<dbReference type="SMART" id="SM00112">
    <property type="entry name" value="CA"/>
    <property type="match status" value="4"/>
</dbReference>
<dbReference type="InterPro" id="IPR051360">
    <property type="entry name" value="Neuronal_Pentraxin_Related"/>
</dbReference>
<dbReference type="InterPro" id="IPR013320">
    <property type="entry name" value="ConA-like_dom_sf"/>
</dbReference>
<dbReference type="CDD" id="cd11304">
    <property type="entry name" value="Cadherin_repeat"/>
    <property type="match status" value="2"/>
</dbReference>
<dbReference type="NCBIfam" id="NF012211">
    <property type="entry name" value="tand_rpt_95"/>
    <property type="match status" value="22"/>
</dbReference>
<dbReference type="PROSITE" id="PS50268">
    <property type="entry name" value="CADHERIN_2"/>
    <property type="match status" value="6"/>
</dbReference>
<evidence type="ECO:0000256" key="6">
    <source>
        <dbReference type="SAM" id="MobiDB-lite"/>
    </source>
</evidence>
<comment type="caution">
    <text evidence="9">The sequence shown here is derived from an EMBL/GenBank/DDBJ whole genome shotgun (WGS) entry which is preliminary data.</text>
</comment>
<organism evidence="9 10">
    <name type="scientific">Pseudahrensia aquimaris</name>
    <dbReference type="NCBI Taxonomy" id="744461"/>
    <lineage>
        <taxon>Bacteria</taxon>
        <taxon>Pseudomonadati</taxon>
        <taxon>Pseudomonadota</taxon>
        <taxon>Alphaproteobacteria</taxon>
        <taxon>Hyphomicrobiales</taxon>
        <taxon>Ahrensiaceae</taxon>
        <taxon>Pseudahrensia</taxon>
    </lineage>
</organism>
<feature type="domain" description="Cadherin" evidence="7">
    <location>
        <begin position="2223"/>
        <end position="2324"/>
    </location>
</feature>
<dbReference type="InterPro" id="IPR041690">
    <property type="entry name" value="Cadherin_5"/>
</dbReference>
<dbReference type="SMART" id="SM00159">
    <property type="entry name" value="PTX"/>
    <property type="match status" value="1"/>
</dbReference>
<evidence type="ECO:0000259" key="8">
    <source>
        <dbReference type="PROSITE" id="PS51828"/>
    </source>
</evidence>
<dbReference type="Gene3D" id="2.60.120.200">
    <property type="match status" value="3"/>
</dbReference>
<dbReference type="PRINTS" id="PR00895">
    <property type="entry name" value="PENTAXIN"/>
</dbReference>
<dbReference type="InterPro" id="IPR001759">
    <property type="entry name" value="PTX_dom"/>
</dbReference>
<dbReference type="PROSITE" id="PS51828">
    <property type="entry name" value="PTX_2"/>
    <property type="match status" value="3"/>
</dbReference>
<evidence type="ECO:0000256" key="2">
    <source>
        <dbReference type="ARBA" id="ARBA00022723"/>
    </source>
</evidence>
<feature type="compositionally biased region" description="Acidic residues" evidence="6">
    <location>
        <begin position="390"/>
        <end position="401"/>
    </location>
</feature>
<dbReference type="InterPro" id="IPR018511">
    <property type="entry name" value="Hemolysin-typ_Ca-bd_CS"/>
</dbReference>
<accession>A0ABW3FDQ2</accession>
<dbReference type="InterPro" id="IPR001343">
    <property type="entry name" value="Hemolysn_Ca-bd"/>
</dbReference>
<keyword evidence="5" id="KW-0325">Glycoprotein</keyword>
<evidence type="ECO:0000256" key="3">
    <source>
        <dbReference type="ARBA" id="ARBA00022837"/>
    </source>
</evidence>
<feature type="domain" description="Pentraxin (PTX)" evidence="8">
    <location>
        <begin position="3800"/>
        <end position="4016"/>
    </location>
</feature>
<dbReference type="PANTHER" id="PTHR19277">
    <property type="entry name" value="PENTRAXIN"/>
    <property type="match status" value="1"/>
</dbReference>
<dbReference type="Pfam" id="PF17892">
    <property type="entry name" value="Cadherin_5"/>
    <property type="match status" value="5"/>
</dbReference>
<feature type="domain" description="Cadherin" evidence="7">
    <location>
        <begin position="4030"/>
        <end position="4121"/>
    </location>
</feature>
<evidence type="ECO:0000256" key="5">
    <source>
        <dbReference type="ARBA" id="ARBA00023180"/>
    </source>
</evidence>
<feature type="domain" description="Cadherin" evidence="7">
    <location>
        <begin position="2917"/>
        <end position="3010"/>
    </location>
</feature>
<evidence type="ECO:0000256" key="4">
    <source>
        <dbReference type="ARBA" id="ARBA00023157"/>
    </source>
</evidence>
<dbReference type="Gene3D" id="2.60.40.60">
    <property type="entry name" value="Cadherins"/>
    <property type="match status" value="2"/>
</dbReference>
<dbReference type="PRINTS" id="PR00313">
    <property type="entry name" value="CABNDNGRPT"/>
</dbReference>
<dbReference type="PROSITE" id="PS00330">
    <property type="entry name" value="HEMOLYSIN_CALCIUM"/>
    <property type="match status" value="8"/>
</dbReference>
<dbReference type="SUPFAM" id="SSF51120">
    <property type="entry name" value="beta-Roll"/>
    <property type="match status" value="3"/>
</dbReference>